<keyword evidence="2" id="KW-1185">Reference proteome</keyword>
<evidence type="ECO:0000313" key="1">
    <source>
        <dbReference type="EMBL" id="VDD75082.1"/>
    </source>
</evidence>
<sequence>MDNRNNSIFRIEKTVDLRQDAVPVEATITVVSDHPNESENLIKTPIQIKTTDVTSEDVDNNEVSKHIPTTSSAVTSPNNYVAADLNPQTPESLNVISSIFTNEERINDESASLHRVMNAACLFTPEVIHKFSEVQESKGEHICESSEDLSSQKLDPEDVDQVTCRAQSYIQTTLPIQTASLFTSEIICKLGELIDEKKIYQMQHRNSEDTISQQCLTLKSDTETLAQCRSPRDNAPAKISTAPCIVPKLCGCARNCHFGERGPFRHESRKAISESLPKIQPHSRGNRNFMNRIFELDNCRQTPGRSGEWGWSTRQGQEYAEYHRRSNHYHKERHPEIHDRNSWKRICGSEDRVVSVDPCSNGKVAGDDVSLLTSLHITANMLQSYVQTGLATDSKEKEAMEGFISEVNGLLKVEGALPIGLESAKNLLALLDRARVHILSSTRGRRSSSLSVSRCGRHSFLYVPQ</sequence>
<accession>A0A0R3U3E7</accession>
<reference evidence="1 2" key="1">
    <citation type="submission" date="2018-10" db="EMBL/GenBank/DDBJ databases">
        <authorList>
            <consortium name="Pathogen Informatics"/>
        </authorList>
    </citation>
    <scope>NUCLEOTIDE SEQUENCE [LARGE SCALE GENOMIC DNA]</scope>
</reference>
<dbReference type="Proteomes" id="UP000267029">
    <property type="component" value="Unassembled WGS sequence"/>
</dbReference>
<dbReference type="AlphaFoldDB" id="A0A0R3U3E7"/>
<dbReference type="EMBL" id="UXSR01000119">
    <property type="protein sequence ID" value="VDD75082.1"/>
    <property type="molecule type" value="Genomic_DNA"/>
</dbReference>
<dbReference type="WBParaSite" id="MCU_005147-RA">
    <property type="protein sequence ID" value="MCU_005147-RA"/>
    <property type="gene ID" value="MCU_005147"/>
</dbReference>
<reference evidence="3" key="2">
    <citation type="submission" date="2019-11" db="UniProtKB">
        <authorList>
            <consortium name="WormBaseParasite"/>
        </authorList>
    </citation>
    <scope>IDENTIFICATION</scope>
</reference>
<evidence type="ECO:0000313" key="3">
    <source>
        <dbReference type="WBParaSite" id="MCU_005147-RA"/>
    </source>
</evidence>
<protein>
    <submittedName>
        <fullName evidence="3">Protein unc-13 homolog B</fullName>
    </submittedName>
</protein>
<name>A0A0R3U3E7_MESCO</name>
<proteinExistence type="predicted"/>
<organism evidence="1 2">
    <name type="scientific">Mesocestoides corti</name>
    <name type="common">Flatworm</name>
    <dbReference type="NCBI Taxonomy" id="53468"/>
    <lineage>
        <taxon>Eukaryota</taxon>
        <taxon>Metazoa</taxon>
        <taxon>Spiralia</taxon>
        <taxon>Lophotrochozoa</taxon>
        <taxon>Platyhelminthes</taxon>
        <taxon>Cestoda</taxon>
        <taxon>Eucestoda</taxon>
        <taxon>Cyclophyllidea</taxon>
        <taxon>Mesocestoididae</taxon>
        <taxon>Mesocestoides</taxon>
    </lineage>
</organism>
<gene>
    <name evidence="1" type="ORF">MCOS_LOCUS1085</name>
</gene>
<evidence type="ECO:0000313" key="2">
    <source>
        <dbReference type="Proteomes" id="UP000267029"/>
    </source>
</evidence>